<evidence type="ECO:0000256" key="1">
    <source>
        <dbReference type="SAM" id="MobiDB-lite"/>
    </source>
</evidence>
<sequence length="336" mass="36321">MAYSTNSPRRLLLLSIRLGACLILAQPAWADTATPLIEPPPLAESSEPVAEDNPEPAVAPAPVSPSVQISGAIWRSKPGIVFLQTPIGPLSLSSKSILRDIKPSQKITLWVHGTTSVIDILERGVDKLVHRYVTGMPNFTSPEKNAVTLWTPDGEQSFTLGAFETKIAGRQDHQPLTIEVDGAGTIKGLHDVQFDLQVNQLPRTASSLHLLLNGTVSKLKSNYVFLKTPLGIVTVSGKTGVRNAKVGQEMSVWIQDRHVAIDLYQDGLTSPSRRFLTGPLAYGSDAHDTLTMQGPEGAQSIPLTQRPAALATLKEGFPITVELNQQGELVDIRRVN</sequence>
<reference evidence="3 4" key="1">
    <citation type="journal article" date="2010" name="Proc. Natl. Acad. Sci. U.S.A.">
        <title>A Nitrospira metagenome illuminates the physiology and evolution of globally important nitrite-oxidizing bacteria.</title>
        <authorList>
            <person name="Lucker S."/>
            <person name="Wagner M."/>
            <person name="Maixner F."/>
            <person name="Pelletier E."/>
            <person name="Koch H."/>
            <person name="Vacherie B."/>
            <person name="Rattei T."/>
            <person name="Sinninghe Damste J."/>
            <person name="Spieck E."/>
            <person name="Le Paslier D."/>
            <person name="Daims H."/>
        </authorList>
    </citation>
    <scope>NUCLEOTIDE SEQUENCE [LARGE SCALE GENOMIC DNA]</scope>
</reference>
<dbReference type="AlphaFoldDB" id="D8P8S7"/>
<protein>
    <recommendedName>
        <fullName evidence="5">DUF5666 domain-containing protein</fullName>
    </recommendedName>
</protein>
<gene>
    <name evidence="3" type="ORF">NIDE4244</name>
</gene>
<evidence type="ECO:0000313" key="3">
    <source>
        <dbReference type="EMBL" id="CBK43909.1"/>
    </source>
</evidence>
<keyword evidence="2" id="KW-0732">Signal</keyword>
<feature type="signal peptide" evidence="2">
    <location>
        <begin position="1"/>
        <end position="30"/>
    </location>
</feature>
<dbReference type="KEGG" id="nde:NIDE4244"/>
<keyword evidence="4" id="KW-1185">Reference proteome</keyword>
<evidence type="ECO:0000256" key="2">
    <source>
        <dbReference type="SAM" id="SignalP"/>
    </source>
</evidence>
<dbReference type="Proteomes" id="UP000001660">
    <property type="component" value="Chromosome"/>
</dbReference>
<dbReference type="OrthoDB" id="9783390at2"/>
<organism evidence="3 4">
    <name type="scientific">Nitrospira defluvii</name>
    <dbReference type="NCBI Taxonomy" id="330214"/>
    <lineage>
        <taxon>Bacteria</taxon>
        <taxon>Pseudomonadati</taxon>
        <taxon>Nitrospirota</taxon>
        <taxon>Nitrospiria</taxon>
        <taxon>Nitrospirales</taxon>
        <taxon>Nitrospiraceae</taxon>
        <taxon>Nitrospira</taxon>
    </lineage>
</organism>
<dbReference type="HOGENOM" id="CLU_825602_0_0_0"/>
<name>D8P8S7_9BACT</name>
<evidence type="ECO:0000313" key="4">
    <source>
        <dbReference type="Proteomes" id="UP000001660"/>
    </source>
</evidence>
<evidence type="ECO:0008006" key="5">
    <source>
        <dbReference type="Google" id="ProtNLM"/>
    </source>
</evidence>
<dbReference type="STRING" id="330214.NIDE4244"/>
<accession>D8P8S7</accession>
<proteinExistence type="predicted"/>
<feature type="region of interest" description="Disordered" evidence="1">
    <location>
        <begin position="36"/>
        <end position="62"/>
    </location>
</feature>
<dbReference type="EMBL" id="FP929003">
    <property type="protein sequence ID" value="CBK43909.1"/>
    <property type="molecule type" value="Genomic_DNA"/>
</dbReference>
<feature type="chain" id="PRO_5003119726" description="DUF5666 domain-containing protein" evidence="2">
    <location>
        <begin position="31"/>
        <end position="336"/>
    </location>
</feature>